<evidence type="ECO:0000313" key="2">
    <source>
        <dbReference type="EnsemblPlants" id="AUR62038639-RA:cds"/>
    </source>
</evidence>
<reference evidence="2" key="1">
    <citation type="journal article" date="2017" name="Nature">
        <title>The genome of Chenopodium quinoa.</title>
        <authorList>
            <person name="Jarvis D.E."/>
            <person name="Ho Y.S."/>
            <person name="Lightfoot D.J."/>
            <person name="Schmoeckel S.M."/>
            <person name="Li B."/>
            <person name="Borm T.J.A."/>
            <person name="Ohyanagi H."/>
            <person name="Mineta K."/>
            <person name="Michell C.T."/>
            <person name="Saber N."/>
            <person name="Kharbatia N.M."/>
            <person name="Rupper R.R."/>
            <person name="Sharp A.R."/>
            <person name="Dally N."/>
            <person name="Boughton B.A."/>
            <person name="Woo Y.H."/>
            <person name="Gao G."/>
            <person name="Schijlen E.G.W.M."/>
            <person name="Guo X."/>
            <person name="Momin A.A."/>
            <person name="Negrao S."/>
            <person name="Al-Babili S."/>
            <person name="Gehring C."/>
            <person name="Roessner U."/>
            <person name="Jung C."/>
            <person name="Murphy K."/>
            <person name="Arold S.T."/>
            <person name="Gojobori T."/>
            <person name="van der Linden C.G."/>
            <person name="van Loo E.N."/>
            <person name="Jellen E.N."/>
            <person name="Maughan P.J."/>
            <person name="Tester M."/>
        </authorList>
    </citation>
    <scope>NUCLEOTIDE SEQUENCE [LARGE SCALE GENOMIC DNA]</scope>
    <source>
        <strain evidence="2">cv. PI 614886</strain>
    </source>
</reference>
<accession>A0A803N105</accession>
<dbReference type="EnsemblPlants" id="AUR62038639-RA">
    <property type="protein sequence ID" value="AUR62038639-RA:cds"/>
    <property type="gene ID" value="AUR62038639"/>
</dbReference>
<sequence>MARQLEYQQSDHRADRRAPEIGQKSDASRQGQVPSGRNIVLDVITGKPVHGGFVNGAKKSLSEHIHVVNVLGVEDRCRPSSIPFVSFSEVDIKGIVFPHDDPPEGSIVLQVRIGEGAAARDVMTEFIVVDVPSAYNVIVGRPMIHDVQAFVSTYHLTMIHLGSCLYTVGVRKEKEPHPHMTCPWRILIHGQCRHLAPCREEKPSKLNYSRVFQVEWSG</sequence>
<name>A0A803N105_CHEQI</name>
<dbReference type="AlphaFoldDB" id="A0A803N105"/>
<evidence type="ECO:0000256" key="1">
    <source>
        <dbReference type="SAM" id="MobiDB-lite"/>
    </source>
</evidence>
<dbReference type="PANTHER" id="PTHR33240:SF8">
    <property type="entry name" value="OS03G0439900 PROTEIN"/>
    <property type="match status" value="1"/>
</dbReference>
<reference evidence="2" key="2">
    <citation type="submission" date="2021-03" db="UniProtKB">
        <authorList>
            <consortium name="EnsemblPlants"/>
        </authorList>
    </citation>
    <scope>IDENTIFICATION</scope>
</reference>
<organism evidence="2 3">
    <name type="scientific">Chenopodium quinoa</name>
    <name type="common">Quinoa</name>
    <dbReference type="NCBI Taxonomy" id="63459"/>
    <lineage>
        <taxon>Eukaryota</taxon>
        <taxon>Viridiplantae</taxon>
        <taxon>Streptophyta</taxon>
        <taxon>Embryophyta</taxon>
        <taxon>Tracheophyta</taxon>
        <taxon>Spermatophyta</taxon>
        <taxon>Magnoliopsida</taxon>
        <taxon>eudicotyledons</taxon>
        <taxon>Gunneridae</taxon>
        <taxon>Pentapetalae</taxon>
        <taxon>Caryophyllales</taxon>
        <taxon>Chenopodiaceae</taxon>
        <taxon>Chenopodioideae</taxon>
        <taxon>Atripliceae</taxon>
        <taxon>Chenopodium</taxon>
    </lineage>
</organism>
<dbReference type="Gramene" id="AUR62038639-RA">
    <property type="protein sequence ID" value="AUR62038639-RA:cds"/>
    <property type="gene ID" value="AUR62038639"/>
</dbReference>
<keyword evidence="3" id="KW-1185">Reference proteome</keyword>
<protein>
    <submittedName>
        <fullName evidence="2">Uncharacterized protein</fullName>
    </submittedName>
</protein>
<evidence type="ECO:0000313" key="3">
    <source>
        <dbReference type="Proteomes" id="UP000596660"/>
    </source>
</evidence>
<proteinExistence type="predicted"/>
<dbReference type="Proteomes" id="UP000596660">
    <property type="component" value="Unplaced"/>
</dbReference>
<dbReference type="PANTHER" id="PTHR33240">
    <property type="entry name" value="OS08G0508500 PROTEIN"/>
    <property type="match status" value="1"/>
</dbReference>
<feature type="compositionally biased region" description="Basic and acidic residues" evidence="1">
    <location>
        <begin position="9"/>
        <end position="19"/>
    </location>
</feature>
<feature type="region of interest" description="Disordered" evidence="1">
    <location>
        <begin position="1"/>
        <end position="33"/>
    </location>
</feature>